<dbReference type="PANTHER" id="PTHR31758:SF2">
    <property type="entry name" value="BTB_POZ DOMAIN-CONTAINING PROTEIN YLR108C"/>
    <property type="match status" value="1"/>
</dbReference>
<dbReference type="EMBL" id="NHZQ01000121">
    <property type="protein sequence ID" value="PSK51754.1"/>
    <property type="molecule type" value="Genomic_DNA"/>
</dbReference>
<dbReference type="SUPFAM" id="SSF54695">
    <property type="entry name" value="POZ domain"/>
    <property type="match status" value="1"/>
</dbReference>
<dbReference type="STRING" id="40998.A0A2P7ZU62"/>
<feature type="region of interest" description="Disordered" evidence="1">
    <location>
        <begin position="1"/>
        <end position="146"/>
    </location>
</feature>
<dbReference type="AlphaFoldDB" id="A0A2P7ZU62"/>
<gene>
    <name evidence="2" type="ORF">B9Z65_3021</name>
</gene>
<organism evidence="2 3">
    <name type="scientific">Elsinoe australis</name>
    <dbReference type="NCBI Taxonomy" id="40998"/>
    <lineage>
        <taxon>Eukaryota</taxon>
        <taxon>Fungi</taxon>
        <taxon>Dikarya</taxon>
        <taxon>Ascomycota</taxon>
        <taxon>Pezizomycotina</taxon>
        <taxon>Dothideomycetes</taxon>
        <taxon>Dothideomycetidae</taxon>
        <taxon>Myriangiales</taxon>
        <taxon>Elsinoaceae</taxon>
        <taxon>Elsinoe</taxon>
    </lineage>
</organism>
<dbReference type="PANTHER" id="PTHR31758">
    <property type="entry name" value="BTB/POZ DOMAIN-CONTAINING PROTEIN YLR108C"/>
    <property type="match status" value="1"/>
</dbReference>
<sequence>MADPVDDMSSDDMDESDAGEFEVVGELQEQERDRAAQRQKRSVSFAIPQPVDHSSSTSARQAPATGSETTGGSHPGLKRKRSSGSNGTNKSGPGRDVSVEVLGDISDGQRANQNSKDASIPKSEGARKSTDGGEQADRSGHTTQSEERRFIAEIQNSSMVLPARLVFPIQVGSELFRLSGASISSDAPSYFSKFFQAQLESGTSPQDIKTLYIDRDPDTFRDISLHLQGYHIEPRDGTHFVRLYADAMFFSLPRLIDQLYKSTIFIRVGEEEFKIPRDLFNGPGDTPNYFSLGFSIFFSSPGNVFPGLDKNQLLRPPSILPPQVTGRSSYVFRDLLHVLKGYDLHIRNEEHRCELLRDARYFHFKGLEQRLIAHQIIHNVTRKRKEIILRLDDLRPSGIKHHVISRSPIAPPSTTKDAQPSTASLEALIAYSRPYIDTTSYDLILEIHSGIQIYCSLEMPENKMVLDGSIKQKITLVINVACNKIEQELGLAERPEVVFGDPKAIIERSAHVKLDGRAIDWRNVEEGPNDLSKLWIASLPEPPEDEEVEARSTERWTVGKSQWRLKVVYEREPRPRMVVDWEAVRIEAVSSEAGWNEERGWL</sequence>
<accession>A0A2P7ZU62</accession>
<dbReference type="OrthoDB" id="2414723at2759"/>
<feature type="compositionally biased region" description="Acidic residues" evidence="1">
    <location>
        <begin position="1"/>
        <end position="20"/>
    </location>
</feature>
<dbReference type="Gene3D" id="3.30.710.10">
    <property type="entry name" value="Potassium Channel Kv1.1, Chain A"/>
    <property type="match status" value="2"/>
</dbReference>
<evidence type="ECO:0000313" key="3">
    <source>
        <dbReference type="Proteomes" id="UP000243723"/>
    </source>
</evidence>
<reference evidence="2 3" key="1">
    <citation type="submission" date="2017-05" db="EMBL/GenBank/DDBJ databases">
        <title>Draft genome sequence of Elsinoe australis.</title>
        <authorList>
            <person name="Cheng Q."/>
        </authorList>
    </citation>
    <scope>NUCLEOTIDE SEQUENCE [LARGE SCALE GENOMIC DNA]</scope>
    <source>
        <strain evidence="2 3">NL1</strain>
    </source>
</reference>
<feature type="compositionally biased region" description="Basic and acidic residues" evidence="1">
    <location>
        <begin position="124"/>
        <end position="146"/>
    </location>
</feature>
<evidence type="ECO:0008006" key="4">
    <source>
        <dbReference type="Google" id="ProtNLM"/>
    </source>
</evidence>
<dbReference type="Proteomes" id="UP000243723">
    <property type="component" value="Unassembled WGS sequence"/>
</dbReference>
<keyword evidence="3" id="KW-1185">Reference proteome</keyword>
<dbReference type="InterPro" id="IPR011333">
    <property type="entry name" value="SKP1/BTB/POZ_sf"/>
</dbReference>
<comment type="caution">
    <text evidence="2">The sequence shown here is derived from an EMBL/GenBank/DDBJ whole genome shotgun (WGS) entry which is preliminary data.</text>
</comment>
<protein>
    <recommendedName>
        <fullName evidence="4">Potassium channel tetramerisation-type BTB domain-containing protein</fullName>
    </recommendedName>
</protein>
<name>A0A2P7ZU62_9PEZI</name>
<proteinExistence type="predicted"/>
<evidence type="ECO:0000256" key="1">
    <source>
        <dbReference type="SAM" id="MobiDB-lite"/>
    </source>
</evidence>
<evidence type="ECO:0000313" key="2">
    <source>
        <dbReference type="EMBL" id="PSK51754.1"/>
    </source>
</evidence>
<feature type="compositionally biased region" description="Polar residues" evidence="1">
    <location>
        <begin position="52"/>
        <end position="72"/>
    </location>
</feature>